<dbReference type="Proteomes" id="UP001516400">
    <property type="component" value="Unassembled WGS sequence"/>
</dbReference>
<feature type="non-terminal residue" evidence="1">
    <location>
        <position position="110"/>
    </location>
</feature>
<dbReference type="EMBL" id="JABFTP020000185">
    <property type="protein sequence ID" value="KAL3288943.1"/>
    <property type="molecule type" value="Genomic_DNA"/>
</dbReference>
<organism evidence="1 2">
    <name type="scientific">Cryptolaemus montrouzieri</name>
    <dbReference type="NCBI Taxonomy" id="559131"/>
    <lineage>
        <taxon>Eukaryota</taxon>
        <taxon>Metazoa</taxon>
        <taxon>Ecdysozoa</taxon>
        <taxon>Arthropoda</taxon>
        <taxon>Hexapoda</taxon>
        <taxon>Insecta</taxon>
        <taxon>Pterygota</taxon>
        <taxon>Neoptera</taxon>
        <taxon>Endopterygota</taxon>
        <taxon>Coleoptera</taxon>
        <taxon>Polyphaga</taxon>
        <taxon>Cucujiformia</taxon>
        <taxon>Coccinelloidea</taxon>
        <taxon>Coccinellidae</taxon>
        <taxon>Scymninae</taxon>
        <taxon>Scymnini</taxon>
        <taxon>Cryptolaemus</taxon>
    </lineage>
</organism>
<proteinExistence type="predicted"/>
<gene>
    <name evidence="1" type="ORF">HHI36_003387</name>
</gene>
<comment type="caution">
    <text evidence="1">The sequence shown here is derived from an EMBL/GenBank/DDBJ whole genome shotgun (WGS) entry which is preliminary data.</text>
</comment>
<evidence type="ECO:0000313" key="1">
    <source>
        <dbReference type="EMBL" id="KAL3288943.1"/>
    </source>
</evidence>
<keyword evidence="2" id="KW-1185">Reference proteome</keyword>
<protein>
    <submittedName>
        <fullName evidence="1">Uncharacterized protein</fullName>
    </submittedName>
</protein>
<name>A0ABD2PDA0_9CUCU</name>
<reference evidence="1 2" key="1">
    <citation type="journal article" date="2021" name="BMC Biol.">
        <title>Horizontally acquired antibacterial genes associated with adaptive radiation of ladybird beetles.</title>
        <authorList>
            <person name="Li H.S."/>
            <person name="Tang X.F."/>
            <person name="Huang Y.H."/>
            <person name="Xu Z.Y."/>
            <person name="Chen M.L."/>
            <person name="Du X.Y."/>
            <person name="Qiu B.Y."/>
            <person name="Chen P.T."/>
            <person name="Zhang W."/>
            <person name="Slipinski A."/>
            <person name="Escalona H.E."/>
            <person name="Waterhouse R.M."/>
            <person name="Zwick A."/>
            <person name="Pang H."/>
        </authorList>
    </citation>
    <scope>NUCLEOTIDE SEQUENCE [LARGE SCALE GENOMIC DNA]</scope>
    <source>
        <strain evidence="1">SYSU2018</strain>
    </source>
</reference>
<dbReference type="AlphaFoldDB" id="A0ABD2PDA0"/>
<evidence type="ECO:0000313" key="2">
    <source>
        <dbReference type="Proteomes" id="UP001516400"/>
    </source>
</evidence>
<sequence>MELAMNAITQNSDDNVISAGDSNVDSLIDSSGKTKIIELFASFGLKKIFDESSTITKISAKCINNILTNIVTSSSPMVTFNPHLSDHLAQKLEVYFNISETKEIHYYRDL</sequence>
<accession>A0ABD2PDA0</accession>